<comment type="caution">
    <text evidence="2">The sequence shown here is derived from an EMBL/GenBank/DDBJ whole genome shotgun (WGS) entry which is preliminary data.</text>
</comment>
<name>A0A6L6X8T2_9ACTN</name>
<sequence length="177" mass="19384">MAGDTDRHQGAPVRGDATEGGPHLQRQEEHTCHSVRCTHTAPATPRTRQRKRLSDANKRTHQPSCRMNDAEFQQLARAAAACHMSIASFLAHAALKAARDLDRTAAEIASERDVITELFAVRRHLSHMGNNLNQVAKATNSGADVPHTRAVLQAVRAAAQRVDAFTQYYLDTATRTG</sequence>
<keyword evidence="3" id="KW-1185">Reference proteome</keyword>
<evidence type="ECO:0000313" key="3">
    <source>
        <dbReference type="Proteomes" id="UP000483802"/>
    </source>
</evidence>
<protein>
    <submittedName>
        <fullName evidence="2">Plasmid mobilization relaxosome protein MobC</fullName>
    </submittedName>
</protein>
<reference evidence="2 3" key="1">
    <citation type="submission" date="2019-11" db="EMBL/GenBank/DDBJ databases">
        <title>Streptomyces typhae sp. nov., a novel endophytic actinomycete isolated from the root of cattail pollen (Typha angustifolia L.).</title>
        <authorList>
            <person name="Peng C."/>
        </authorList>
    </citation>
    <scope>NUCLEOTIDE SEQUENCE [LARGE SCALE GENOMIC DNA]</scope>
    <source>
        <strain evidence="3">p1417</strain>
    </source>
</reference>
<dbReference type="AlphaFoldDB" id="A0A6L6X8T2"/>
<dbReference type="Pfam" id="PF21983">
    <property type="entry name" value="NikA-like"/>
    <property type="match status" value="1"/>
</dbReference>
<accession>A0A6L6X8T2</accession>
<evidence type="ECO:0000256" key="1">
    <source>
        <dbReference type="SAM" id="MobiDB-lite"/>
    </source>
</evidence>
<feature type="region of interest" description="Disordered" evidence="1">
    <location>
        <begin position="1"/>
        <end position="64"/>
    </location>
</feature>
<dbReference type="EMBL" id="WPNZ01000031">
    <property type="protein sequence ID" value="MVO90242.1"/>
    <property type="molecule type" value="Genomic_DNA"/>
</dbReference>
<organism evidence="2 3">
    <name type="scientific">Streptomyces typhae</name>
    <dbReference type="NCBI Taxonomy" id="2681492"/>
    <lineage>
        <taxon>Bacteria</taxon>
        <taxon>Bacillati</taxon>
        <taxon>Actinomycetota</taxon>
        <taxon>Actinomycetes</taxon>
        <taxon>Kitasatosporales</taxon>
        <taxon>Streptomycetaceae</taxon>
        <taxon>Streptomyces</taxon>
    </lineage>
</organism>
<evidence type="ECO:0000313" key="2">
    <source>
        <dbReference type="EMBL" id="MVO90242.1"/>
    </source>
</evidence>
<proteinExistence type="predicted"/>
<dbReference type="InterPro" id="IPR053842">
    <property type="entry name" value="NikA-like"/>
</dbReference>
<gene>
    <name evidence="2" type="primary">mobC</name>
    <name evidence="2" type="ORF">GPA10_37205</name>
</gene>
<dbReference type="Proteomes" id="UP000483802">
    <property type="component" value="Unassembled WGS sequence"/>
</dbReference>